<proteinExistence type="predicted"/>
<dbReference type="Proteomes" id="UP000693970">
    <property type="component" value="Unassembled WGS sequence"/>
</dbReference>
<name>A0A9K3LJ89_9STRA</name>
<reference evidence="3" key="2">
    <citation type="submission" date="2021-04" db="EMBL/GenBank/DDBJ databases">
        <authorList>
            <person name="Podell S."/>
        </authorList>
    </citation>
    <scope>NUCLEOTIDE SEQUENCE</scope>
    <source>
        <strain evidence="3">Hildebrandi</strain>
    </source>
</reference>
<feature type="compositionally biased region" description="Polar residues" evidence="2">
    <location>
        <begin position="1"/>
        <end position="11"/>
    </location>
</feature>
<sequence>MFEAWQAQQKAQKNEDRKAKSAAAAALQSYRRDGLSEEETKLAILREQERLQKLEAEQKLRNYRGQMSEEEARLFAQRQEELRKKQLMEEQLRNNGVVTANQVGVHASLRGIENSGAVSAIAAQYTSNQKEEQQEYQEQSSQVIGTKSSSAESMVQDASFCTQTEVPFTTNGEEYDTTVPLETETTMLTEASMTLVPPATPIASQVSFVFGILTASDMPPQVDGYLAKADQIVKTIVAENPNNFVALAPSVAYPTVKSIEKDFARTDANRFMVTVSIDFTAPTPSLVQEFQRQVVEAIRIAIANGTFTKE</sequence>
<evidence type="ECO:0000256" key="2">
    <source>
        <dbReference type="SAM" id="MobiDB-lite"/>
    </source>
</evidence>
<feature type="region of interest" description="Disordered" evidence="2">
    <location>
        <begin position="1"/>
        <end position="21"/>
    </location>
</feature>
<dbReference type="EMBL" id="JAGRRH010000010">
    <property type="protein sequence ID" value="KAG7363439.1"/>
    <property type="molecule type" value="Genomic_DNA"/>
</dbReference>
<gene>
    <name evidence="3" type="ORF">IV203_026799</name>
</gene>
<dbReference type="OrthoDB" id="47578at2759"/>
<evidence type="ECO:0000313" key="3">
    <source>
        <dbReference type="EMBL" id="KAG7363439.1"/>
    </source>
</evidence>
<reference evidence="3" key="1">
    <citation type="journal article" date="2021" name="Sci. Rep.">
        <title>Diploid genomic architecture of Nitzschia inconspicua, an elite biomass production diatom.</title>
        <authorList>
            <person name="Oliver A."/>
            <person name="Podell S."/>
            <person name="Pinowska A."/>
            <person name="Traller J.C."/>
            <person name="Smith S.R."/>
            <person name="McClure R."/>
            <person name="Beliaev A."/>
            <person name="Bohutskyi P."/>
            <person name="Hill E.A."/>
            <person name="Rabines A."/>
            <person name="Zheng H."/>
            <person name="Allen L.Z."/>
            <person name="Kuo A."/>
            <person name="Grigoriev I.V."/>
            <person name="Allen A.E."/>
            <person name="Hazlebeck D."/>
            <person name="Allen E.E."/>
        </authorList>
    </citation>
    <scope>NUCLEOTIDE SEQUENCE</scope>
    <source>
        <strain evidence="3">Hildebrandi</strain>
    </source>
</reference>
<evidence type="ECO:0000313" key="4">
    <source>
        <dbReference type="Proteomes" id="UP000693970"/>
    </source>
</evidence>
<keyword evidence="1" id="KW-0175">Coiled coil</keyword>
<protein>
    <submittedName>
        <fullName evidence="3">Uncharacterized protein</fullName>
    </submittedName>
</protein>
<keyword evidence="4" id="KW-1185">Reference proteome</keyword>
<dbReference type="AlphaFoldDB" id="A0A9K3LJ89"/>
<accession>A0A9K3LJ89</accession>
<feature type="coiled-coil region" evidence="1">
    <location>
        <begin position="37"/>
        <end position="73"/>
    </location>
</feature>
<evidence type="ECO:0000256" key="1">
    <source>
        <dbReference type="SAM" id="Coils"/>
    </source>
</evidence>
<comment type="caution">
    <text evidence="3">The sequence shown here is derived from an EMBL/GenBank/DDBJ whole genome shotgun (WGS) entry which is preliminary data.</text>
</comment>
<organism evidence="3 4">
    <name type="scientific">Nitzschia inconspicua</name>
    <dbReference type="NCBI Taxonomy" id="303405"/>
    <lineage>
        <taxon>Eukaryota</taxon>
        <taxon>Sar</taxon>
        <taxon>Stramenopiles</taxon>
        <taxon>Ochrophyta</taxon>
        <taxon>Bacillariophyta</taxon>
        <taxon>Bacillariophyceae</taxon>
        <taxon>Bacillariophycidae</taxon>
        <taxon>Bacillariales</taxon>
        <taxon>Bacillariaceae</taxon>
        <taxon>Nitzschia</taxon>
    </lineage>
</organism>